<name>A0A834XR01_APHGI</name>
<feature type="region of interest" description="Disordered" evidence="2">
    <location>
        <begin position="1134"/>
        <end position="1156"/>
    </location>
</feature>
<organism evidence="4 5">
    <name type="scientific">Aphidius gifuensis</name>
    <name type="common">Parasitoid wasp</name>
    <dbReference type="NCBI Taxonomy" id="684658"/>
    <lineage>
        <taxon>Eukaryota</taxon>
        <taxon>Metazoa</taxon>
        <taxon>Ecdysozoa</taxon>
        <taxon>Arthropoda</taxon>
        <taxon>Hexapoda</taxon>
        <taxon>Insecta</taxon>
        <taxon>Pterygota</taxon>
        <taxon>Neoptera</taxon>
        <taxon>Endopterygota</taxon>
        <taxon>Hymenoptera</taxon>
        <taxon>Apocrita</taxon>
        <taxon>Ichneumonoidea</taxon>
        <taxon>Braconidae</taxon>
        <taxon>Aphidiinae</taxon>
        <taxon>Aphidius</taxon>
    </lineage>
</organism>
<dbReference type="GO" id="GO:0051016">
    <property type="term" value="P:barbed-end actin filament capping"/>
    <property type="evidence" value="ECO:0007669"/>
    <property type="project" value="TreeGrafter"/>
</dbReference>
<evidence type="ECO:0000256" key="2">
    <source>
        <dbReference type="SAM" id="MobiDB-lite"/>
    </source>
</evidence>
<feature type="compositionally biased region" description="Basic and acidic residues" evidence="2">
    <location>
        <begin position="491"/>
        <end position="503"/>
    </location>
</feature>
<dbReference type="InterPro" id="IPR036886">
    <property type="entry name" value="Villin_headpiece_dom_sf"/>
</dbReference>
<dbReference type="GO" id="GO:0051015">
    <property type="term" value="F:actin filament binding"/>
    <property type="evidence" value="ECO:0007669"/>
    <property type="project" value="InterPro"/>
</dbReference>
<feature type="compositionally biased region" description="Basic and acidic residues" evidence="2">
    <location>
        <begin position="1135"/>
        <end position="1145"/>
    </location>
</feature>
<dbReference type="InterPro" id="IPR007123">
    <property type="entry name" value="Gelsolin-like_dom"/>
</dbReference>
<dbReference type="GO" id="GO:0051014">
    <property type="term" value="P:actin filament severing"/>
    <property type="evidence" value="ECO:0007669"/>
    <property type="project" value="TreeGrafter"/>
</dbReference>
<evidence type="ECO:0000259" key="3">
    <source>
        <dbReference type="PROSITE" id="PS51089"/>
    </source>
</evidence>
<dbReference type="Proteomes" id="UP000639338">
    <property type="component" value="Unassembled WGS sequence"/>
</dbReference>
<feature type="region of interest" description="Disordered" evidence="2">
    <location>
        <begin position="465"/>
        <end position="519"/>
    </location>
</feature>
<keyword evidence="5" id="KW-1185">Reference proteome</keyword>
<feature type="region of interest" description="Disordered" evidence="2">
    <location>
        <begin position="134"/>
        <end position="172"/>
    </location>
</feature>
<dbReference type="SMART" id="SM00153">
    <property type="entry name" value="VHP"/>
    <property type="match status" value="1"/>
</dbReference>
<dbReference type="Pfam" id="PF02209">
    <property type="entry name" value="VHP"/>
    <property type="match status" value="1"/>
</dbReference>
<proteinExistence type="inferred from homology"/>
<dbReference type="SMART" id="SM00262">
    <property type="entry name" value="GEL"/>
    <property type="match status" value="3"/>
</dbReference>
<dbReference type="Pfam" id="PF00626">
    <property type="entry name" value="Gelsolin"/>
    <property type="match status" value="1"/>
</dbReference>
<dbReference type="PANTHER" id="PTHR11977:SF45">
    <property type="entry name" value="SUPERVILLIN"/>
    <property type="match status" value="1"/>
</dbReference>
<dbReference type="OrthoDB" id="28894at2759"/>
<dbReference type="GO" id="GO:0005737">
    <property type="term" value="C:cytoplasm"/>
    <property type="evidence" value="ECO:0007669"/>
    <property type="project" value="TreeGrafter"/>
</dbReference>
<dbReference type="InterPro" id="IPR003128">
    <property type="entry name" value="Villin_headpiece"/>
</dbReference>
<feature type="region of interest" description="Disordered" evidence="2">
    <location>
        <begin position="24"/>
        <end position="78"/>
    </location>
</feature>
<feature type="compositionally biased region" description="Basic and acidic residues" evidence="2">
    <location>
        <begin position="888"/>
        <end position="903"/>
    </location>
</feature>
<dbReference type="GO" id="GO:0005546">
    <property type="term" value="F:phosphatidylinositol-4,5-bisphosphate binding"/>
    <property type="evidence" value="ECO:0007669"/>
    <property type="project" value="TreeGrafter"/>
</dbReference>
<feature type="region of interest" description="Disordered" evidence="2">
    <location>
        <begin position="405"/>
        <end position="438"/>
    </location>
</feature>
<dbReference type="GO" id="GO:0008154">
    <property type="term" value="P:actin polymerization or depolymerization"/>
    <property type="evidence" value="ECO:0007669"/>
    <property type="project" value="TreeGrafter"/>
</dbReference>
<feature type="region of interest" description="Disordered" evidence="2">
    <location>
        <begin position="884"/>
        <end position="914"/>
    </location>
</feature>
<dbReference type="PANTHER" id="PTHR11977">
    <property type="entry name" value="VILLIN"/>
    <property type="match status" value="1"/>
</dbReference>
<feature type="compositionally biased region" description="Low complexity" evidence="2">
    <location>
        <begin position="143"/>
        <end position="166"/>
    </location>
</feature>
<dbReference type="SUPFAM" id="SSF47050">
    <property type="entry name" value="VHP, Villin headpiece domain"/>
    <property type="match status" value="1"/>
</dbReference>
<comment type="similarity">
    <text evidence="1">Belongs to the villin/gelsolin family.</text>
</comment>
<comment type="caution">
    <text evidence="4">The sequence shown here is derived from an EMBL/GenBank/DDBJ whole genome shotgun (WGS) entry which is preliminary data.</text>
</comment>
<feature type="compositionally biased region" description="Low complexity" evidence="2">
    <location>
        <begin position="195"/>
        <end position="212"/>
    </location>
</feature>
<feature type="compositionally biased region" description="Polar residues" evidence="2">
    <location>
        <begin position="213"/>
        <end position="222"/>
    </location>
</feature>
<evidence type="ECO:0000313" key="4">
    <source>
        <dbReference type="EMBL" id="KAF7991845.1"/>
    </source>
</evidence>
<evidence type="ECO:0000313" key="5">
    <source>
        <dbReference type="Proteomes" id="UP000639338"/>
    </source>
</evidence>
<dbReference type="Gene3D" id="3.40.20.10">
    <property type="entry name" value="Severin"/>
    <property type="match status" value="5"/>
</dbReference>
<dbReference type="SUPFAM" id="SSF55753">
    <property type="entry name" value="Actin depolymerizing proteins"/>
    <property type="match status" value="5"/>
</dbReference>
<dbReference type="EMBL" id="JACMRX010000004">
    <property type="protein sequence ID" value="KAF7991845.1"/>
    <property type="molecule type" value="Genomic_DNA"/>
</dbReference>
<sequence>MVAAGANALMANNESATNKVTDNSIISTNNNHHHTQQMTSDSTHKKTTTRSLESSRKKESPSTSTNRTTSIRETKTSRLRAASIISPVVDKGLRRSKRLSVKQNNSLLYNNQSPLMTHKQYEAKEISTRQKMNQHNEVLSRPSSTITSTSQIPKRTTTSTTTTTRSGNHDSTEVIQRVDALTALTKATIERVERLTSPPSSSSLLLTSSLSSNDPSITSNNCTKKLQKSSITSTNTNKNNGDIKNTKILNRNQPLISILKHKTIDIYDDDNNGDVVDEDDHDDDDNYQQKINKTSFNISPIKKLGILKKRSSLDENEILRRSKCRSSDFVTFEDINSTIDKRPILKIERRSSLDELSNKKLTKCTDYPASILKRKWSKSREDNKDDVCSPELQSILKKYQNDGTTITSSTSLSTTTSSASSSSTTTSTISTTTSITNDNNNTAKIIGVTWTDNNDTNQEVRPILKKKLSREESSSSDPPSLEPRPILKKKSSTESDEHDDKPKKTILKTSRRSSEETNNNDFEIISKNISVLKNNILQRRTNSLPECDTQLITVKPILKNSINYNTTIRSSRIDLITSKNNNLLRKRARSVGQDVYNDNNTNDQDDVIKFTSVKSDLLDEKYFSHNASSSSSSSLLLSPPPSPPSITPIVSFKLSSRDESIVSINPNNNTGEMNCKEIDFKKKLDEYSEKLGRLKNTSRRHKNRENINLSSSDHDADVKINSNDIEFIDEKIKNNIIDEEINDIYKNKKIDEIDLYENQDDRNNILDTMIMKKSVNVSSIKDNNHDKCFNENKKLTINFDVKESLNCDKYNKNKCEYGHNNIVEVSKLSLNEQIEKVFDEKIHIDTFIKADESVNRAQRRPFSRFRTQPVTSEEVDLAAKYIPNNITDSKHSPSDKHVNEKPQQKPKSILKSSSSSILSAKLNSSTDSSDDGSSISPVVLRRVKHKNDNIDVPFDELTKCSVDFKKLLKTRSVSVDESDNCHVDINNYLSNDIKKKQRPISATMQSLNLPSVSIRDRLAALQRSGSTDWKRRVTSEPINASFIIEKQNFDNATEKTSYFQKEKDEIVMKQGRLADRLEKLESATEGWRKRVTTADAVQFSVAGKMRVDQIDKNIYDKAIFDMGNCVSERKKKLPKTKEINKKDNENNNEDDFLNVQDDEKKLVENSITSKKENGDVIKNEESIHHVPRADDETFTSFFDSISVDKCREESLDLTEDDFNQITSFCERLGSRRTVQVQRRRVSTKNPLRTLAARTDIKEEYTEIKMGVADRMIKLNNIEKLGKNSTLAVEALAGLASTENFSAITLKDIEKTNSIITKKYDNKIIPLNNDIMLIIIKGRRHVQVRLIEPIASNINSGDNYILFTKNEIFNYIGKYCNVIEKSRGAEIALRIMKNKDFGCCANKILTIYEEDSIKNPNNTMIAKKFWKYLGIDNDRVPDIVDAGHPDEDEFYESSLIDTNAVYELSNDKLIPIDKYWGMLPKIKMLDPSKSILFDFGSEMYIWNGKCVSIEKRKLSIILAEQLWMEGFDYTDCTVSPINVASIIGNRQLNTSSNNNIKKSNKRPNWCLLVKLTQHMETILFREKFLDWPNTNDIINIRKINNNINTDNIDSNNKIIIEKIDVNNLSENTKPDVDLIIEGCHLGRGTGWFDEEFKRQYIVSTSDITIWHIEENSYTLLNDKNSFGQFFSGDSYIVRWMYTIIVTGRGLSGKPSKHAVEGRDRCAYFIWQGKMSSLNKQGTAALLTIELDKEEGPQIRISEGFEPAAFLNLFNGKMIIHMGKKKDINNFKKNTKTIRAYICRGTEINETFLIEVSCSTKQLRSRASLIFIDKKNMLIYVWHGKHSLLHIQKNAIYAAQQLKEFKPIEAGFNYNDNYEIREINEGNEPDDLFEDSMNNKKINGTLTKTTKISLNYTPRLFHFSSNSGEFIATELFCLFRSNDTTPFPFLQEELYQVNQPALFLFDNKDELWLWQGWWPDTGSDDQTGSGAIRWQAERREAMNVAIQYWKKQHSDAKKCAVYLVWAGLEPLEFINLFPTWTYRDEIAELNIQDGRAPGQILSVESELARLTQSTYPPAQLLQRPLPEGVDPTSLELYLSPQHFQELLGMKISEFKKLPSWKQIDIKKKIGLF</sequence>
<feature type="region of interest" description="Disordered" evidence="2">
    <location>
        <begin position="192"/>
        <end position="222"/>
    </location>
</feature>
<reference evidence="4 5" key="1">
    <citation type="submission" date="2020-08" db="EMBL/GenBank/DDBJ databases">
        <title>Aphidius gifuensis genome sequencing and assembly.</title>
        <authorList>
            <person name="Du Z."/>
        </authorList>
    </citation>
    <scope>NUCLEOTIDE SEQUENCE [LARGE SCALE GENOMIC DNA]</scope>
    <source>
        <strain evidence="4">YNYX2018</strain>
        <tissue evidence="4">Adults</tissue>
    </source>
</reference>
<accession>A0A834XR01</accession>
<dbReference type="GO" id="GO:0015629">
    <property type="term" value="C:actin cytoskeleton"/>
    <property type="evidence" value="ECO:0007669"/>
    <property type="project" value="TreeGrafter"/>
</dbReference>
<dbReference type="InterPro" id="IPR029006">
    <property type="entry name" value="ADF-H/Gelsolin-like_dom_sf"/>
</dbReference>
<feature type="compositionally biased region" description="Low complexity" evidence="2">
    <location>
        <begin position="405"/>
        <end position="436"/>
    </location>
</feature>
<dbReference type="Gene3D" id="1.10.950.10">
    <property type="entry name" value="Villin headpiece domain"/>
    <property type="match status" value="1"/>
</dbReference>
<dbReference type="InterPro" id="IPR007122">
    <property type="entry name" value="Villin/Gelsolin"/>
</dbReference>
<protein>
    <recommendedName>
        <fullName evidence="3">HP domain-containing protein</fullName>
    </recommendedName>
</protein>
<gene>
    <name evidence="4" type="ORF">HCN44_010646</name>
</gene>
<feature type="domain" description="HP" evidence="3">
    <location>
        <begin position="2063"/>
        <end position="2126"/>
    </location>
</feature>
<dbReference type="PROSITE" id="PS51089">
    <property type="entry name" value="HP"/>
    <property type="match status" value="1"/>
</dbReference>
<evidence type="ECO:0000256" key="1">
    <source>
        <dbReference type="ARBA" id="ARBA00008418"/>
    </source>
</evidence>